<reference evidence="2" key="1">
    <citation type="submission" date="2023-03" db="EMBL/GenBank/DDBJ databases">
        <title>Mesosutterella sp. nov. isolated from porcine feces.</title>
        <authorList>
            <person name="Yu S."/>
        </authorList>
    </citation>
    <scope>NUCLEOTIDE SEQUENCE</scope>
    <source>
        <strain evidence="2">AGMB02718</strain>
    </source>
</reference>
<feature type="region of interest" description="Disordered" evidence="1">
    <location>
        <begin position="32"/>
        <end position="52"/>
    </location>
</feature>
<sequence>MGTDMSYWSNQLAAIDAEELKKQKRRERAVKERMRAIGRQKKPRKPRKPRTKLIASQGEIEIISRAWACMNHSDFCAGSKVSRKTVWAILKMYPVSNWSIDKALSFAKTVEIK</sequence>
<protein>
    <submittedName>
        <fullName evidence="2">Uncharacterized protein</fullName>
    </submittedName>
</protein>
<feature type="compositionally biased region" description="Basic residues" evidence="1">
    <location>
        <begin position="36"/>
        <end position="51"/>
    </location>
</feature>
<dbReference type="EMBL" id="JAKZJU020000003">
    <property type="protein sequence ID" value="MDL2060570.1"/>
    <property type="molecule type" value="Genomic_DNA"/>
</dbReference>
<comment type="caution">
    <text evidence="2">The sequence shown here is derived from an EMBL/GenBank/DDBJ whole genome shotgun (WGS) entry which is preliminary data.</text>
</comment>
<accession>A0ABT7IST7</accession>
<evidence type="ECO:0000313" key="4">
    <source>
        <dbReference type="Proteomes" id="UP001165481"/>
    </source>
</evidence>
<dbReference type="Proteomes" id="UP001165481">
    <property type="component" value="Unassembled WGS sequence"/>
</dbReference>
<dbReference type="RefSeq" id="WP_243377377.1">
    <property type="nucleotide sequence ID" value="NZ_JAKZJU020000001.1"/>
</dbReference>
<evidence type="ECO:0000256" key="1">
    <source>
        <dbReference type="SAM" id="MobiDB-lite"/>
    </source>
</evidence>
<evidence type="ECO:0000313" key="3">
    <source>
        <dbReference type="EMBL" id="MDL2060570.1"/>
    </source>
</evidence>
<keyword evidence="4" id="KW-1185">Reference proteome</keyword>
<organism evidence="2 4">
    <name type="scientific">Mesosutterella faecium</name>
    <dbReference type="NCBI Taxonomy" id="2925194"/>
    <lineage>
        <taxon>Bacteria</taxon>
        <taxon>Pseudomonadati</taxon>
        <taxon>Pseudomonadota</taxon>
        <taxon>Betaproteobacteria</taxon>
        <taxon>Burkholderiales</taxon>
        <taxon>Sutterellaceae</taxon>
        <taxon>Mesosutterella</taxon>
    </lineage>
</organism>
<gene>
    <name evidence="2" type="ORF">MUN46_010415</name>
    <name evidence="3" type="ORF">MUN46_011545</name>
</gene>
<evidence type="ECO:0000313" key="2">
    <source>
        <dbReference type="EMBL" id="MDL2060347.1"/>
    </source>
</evidence>
<name>A0ABT7IST7_9BURK</name>
<proteinExistence type="predicted"/>
<dbReference type="EMBL" id="JAKZJU020000001">
    <property type="protein sequence ID" value="MDL2060347.1"/>
    <property type="molecule type" value="Genomic_DNA"/>
</dbReference>